<proteinExistence type="predicted"/>
<dbReference type="AlphaFoldDB" id="A0ABD2XH86"/>
<keyword evidence="3" id="KW-1185">Reference proteome</keyword>
<comment type="caution">
    <text evidence="2">The sequence shown here is derived from an EMBL/GenBank/DDBJ whole genome shotgun (WGS) entry which is preliminary data.</text>
</comment>
<feature type="compositionally biased region" description="Basic and acidic residues" evidence="1">
    <location>
        <begin position="1"/>
        <end position="17"/>
    </location>
</feature>
<protein>
    <submittedName>
        <fullName evidence="2">Uncharacterized protein</fullName>
    </submittedName>
</protein>
<evidence type="ECO:0000313" key="3">
    <source>
        <dbReference type="Proteomes" id="UP001627154"/>
    </source>
</evidence>
<evidence type="ECO:0000313" key="2">
    <source>
        <dbReference type="EMBL" id="KAL3404707.1"/>
    </source>
</evidence>
<organism evidence="2 3">
    <name type="scientific">Trichogramma kaykai</name>
    <dbReference type="NCBI Taxonomy" id="54128"/>
    <lineage>
        <taxon>Eukaryota</taxon>
        <taxon>Metazoa</taxon>
        <taxon>Ecdysozoa</taxon>
        <taxon>Arthropoda</taxon>
        <taxon>Hexapoda</taxon>
        <taxon>Insecta</taxon>
        <taxon>Pterygota</taxon>
        <taxon>Neoptera</taxon>
        <taxon>Endopterygota</taxon>
        <taxon>Hymenoptera</taxon>
        <taxon>Apocrita</taxon>
        <taxon>Proctotrupomorpha</taxon>
        <taxon>Chalcidoidea</taxon>
        <taxon>Trichogrammatidae</taxon>
        <taxon>Trichogramma</taxon>
    </lineage>
</organism>
<evidence type="ECO:0000256" key="1">
    <source>
        <dbReference type="SAM" id="MobiDB-lite"/>
    </source>
</evidence>
<name>A0ABD2XH86_9HYME</name>
<reference evidence="2 3" key="1">
    <citation type="journal article" date="2024" name="bioRxiv">
        <title>A reference genome for Trichogramma kaykai: A tiny desert-dwelling parasitoid wasp with competing sex-ratio distorters.</title>
        <authorList>
            <person name="Culotta J."/>
            <person name="Lindsey A.R."/>
        </authorList>
    </citation>
    <scope>NUCLEOTIDE SEQUENCE [LARGE SCALE GENOMIC DNA]</scope>
    <source>
        <strain evidence="2 3">KSX58</strain>
    </source>
</reference>
<accession>A0ABD2XH86</accession>
<feature type="compositionally biased region" description="Polar residues" evidence="1">
    <location>
        <begin position="18"/>
        <end position="34"/>
    </location>
</feature>
<gene>
    <name evidence="2" type="ORF">TKK_002750</name>
</gene>
<dbReference type="Proteomes" id="UP001627154">
    <property type="component" value="Unassembled WGS sequence"/>
</dbReference>
<feature type="region of interest" description="Disordered" evidence="1">
    <location>
        <begin position="1"/>
        <end position="48"/>
    </location>
</feature>
<dbReference type="EMBL" id="JBJJXI010000023">
    <property type="protein sequence ID" value="KAL3404707.1"/>
    <property type="molecule type" value="Genomic_DNA"/>
</dbReference>
<sequence>MHAKVESIVKTKQKEKSSMNSSGLTPNLTSTNNLRVEDSESSEKPSSTVKFMNRIKAELIVDRHHKHINNELHQKRVQNLRKELDYLKSTEWKYQPTDRYL</sequence>